<dbReference type="PANTHER" id="PTHR33408:SF2">
    <property type="entry name" value="TRANSPOSASE DDE DOMAIN-CONTAINING PROTEIN"/>
    <property type="match status" value="1"/>
</dbReference>
<reference evidence="2 3" key="1">
    <citation type="submission" date="2023-12" db="EMBL/GenBank/DDBJ databases">
        <title>Pseudomonas machongensis sp. nov., isolated from wilted pepper plants (Capsicum annuum).</title>
        <authorList>
            <person name="Qiu M."/>
            <person name="Li Y."/>
            <person name="Liu Q."/>
            <person name="Zhang X."/>
            <person name="Huang Y."/>
            <person name="Guo R."/>
            <person name="Hu M."/>
            <person name="Zhou J."/>
            <person name="Zhou X."/>
        </authorList>
    </citation>
    <scope>NUCLEOTIDE SEQUENCE [LARGE SCALE GENOMIC DNA]</scope>
    <source>
        <strain evidence="2 3">MH2</strain>
    </source>
</reference>
<evidence type="ECO:0000313" key="3">
    <source>
        <dbReference type="Proteomes" id="UP001302573"/>
    </source>
</evidence>
<organism evidence="2 3">
    <name type="scientific">Pseudomonas machongensis</name>
    <dbReference type="NCBI Taxonomy" id="3110229"/>
    <lineage>
        <taxon>Bacteria</taxon>
        <taxon>Pseudomonadati</taxon>
        <taxon>Pseudomonadota</taxon>
        <taxon>Gammaproteobacteria</taxon>
        <taxon>Pseudomonadales</taxon>
        <taxon>Pseudomonadaceae</taxon>
        <taxon>Pseudomonas</taxon>
    </lineage>
</organism>
<protein>
    <submittedName>
        <fullName evidence="2">Transposase</fullName>
    </submittedName>
</protein>
<gene>
    <name evidence="2" type="ORF">VA602_10220</name>
</gene>
<feature type="non-terminal residue" evidence="2">
    <location>
        <position position="118"/>
    </location>
</feature>
<dbReference type="InterPro" id="IPR008490">
    <property type="entry name" value="Transposase_InsH_N"/>
</dbReference>
<keyword evidence="3" id="KW-1185">Reference proteome</keyword>
<feature type="domain" description="Transposase InsH N-terminal" evidence="1">
    <location>
        <begin position="18"/>
        <end position="111"/>
    </location>
</feature>
<dbReference type="EMBL" id="JAYFUI010000096">
    <property type="protein sequence ID" value="MEA5671714.1"/>
    <property type="molecule type" value="Genomic_DNA"/>
</dbReference>
<comment type="caution">
    <text evidence="2">The sequence shown here is derived from an EMBL/GenBank/DDBJ whole genome shotgun (WGS) entry which is preliminary data.</text>
</comment>
<sequence>MAYIQGESRSQTSLFPVSLEELIPEDHLVRVIDLYVAKLDLGQLGFEKTQPKATGRPAYDPADQLKLYLYGYFQRIRSSRRLEAECQRNIEVMWLINRLKPDFKTIADFRKNNKAAFV</sequence>
<dbReference type="RefSeq" id="WP_323453158.1">
    <property type="nucleotide sequence ID" value="NZ_JAYFUI010000096.1"/>
</dbReference>
<evidence type="ECO:0000259" key="1">
    <source>
        <dbReference type="Pfam" id="PF05598"/>
    </source>
</evidence>
<dbReference type="Proteomes" id="UP001302573">
    <property type="component" value="Unassembled WGS sequence"/>
</dbReference>
<dbReference type="PANTHER" id="PTHR33408">
    <property type="entry name" value="TRANSPOSASE"/>
    <property type="match status" value="1"/>
</dbReference>
<accession>A0ABU5VG92</accession>
<evidence type="ECO:0000313" key="2">
    <source>
        <dbReference type="EMBL" id="MEA5671714.1"/>
    </source>
</evidence>
<dbReference type="Pfam" id="PF05598">
    <property type="entry name" value="DUF772"/>
    <property type="match status" value="1"/>
</dbReference>
<name>A0ABU5VG92_9PSED</name>
<proteinExistence type="predicted"/>